<feature type="signal peptide" evidence="7">
    <location>
        <begin position="1"/>
        <end position="28"/>
    </location>
</feature>
<evidence type="ECO:0000313" key="8">
    <source>
        <dbReference type="EMBL" id="REE85152.1"/>
    </source>
</evidence>
<organism evidence="8 9">
    <name type="scientific">Paenibacillus taihuensis</name>
    <dbReference type="NCBI Taxonomy" id="1156355"/>
    <lineage>
        <taxon>Bacteria</taxon>
        <taxon>Bacillati</taxon>
        <taxon>Bacillota</taxon>
        <taxon>Bacilli</taxon>
        <taxon>Bacillales</taxon>
        <taxon>Paenibacillaceae</taxon>
        <taxon>Paenibacillus</taxon>
    </lineage>
</organism>
<dbReference type="Gene3D" id="3.40.190.10">
    <property type="entry name" value="Periplasmic binding protein-like II"/>
    <property type="match status" value="2"/>
</dbReference>
<evidence type="ECO:0000313" key="9">
    <source>
        <dbReference type="Proteomes" id="UP000256304"/>
    </source>
</evidence>
<dbReference type="EMBL" id="QTTN01000013">
    <property type="protein sequence ID" value="REE85152.1"/>
    <property type="molecule type" value="Genomic_DNA"/>
</dbReference>
<evidence type="ECO:0000256" key="6">
    <source>
        <dbReference type="SAM" id="MobiDB-lite"/>
    </source>
</evidence>
<comment type="caution">
    <text evidence="8">The sequence shown here is derived from an EMBL/GenBank/DDBJ whole genome shotgun (WGS) entry which is preliminary data.</text>
</comment>
<dbReference type="SUPFAM" id="SSF53850">
    <property type="entry name" value="Periplasmic binding protein-like II"/>
    <property type="match status" value="1"/>
</dbReference>
<keyword evidence="4" id="KW-0564">Palmitate</keyword>
<dbReference type="Pfam" id="PF01547">
    <property type="entry name" value="SBP_bac_1"/>
    <property type="match status" value="1"/>
</dbReference>
<evidence type="ECO:0000256" key="7">
    <source>
        <dbReference type="SAM" id="SignalP"/>
    </source>
</evidence>
<evidence type="ECO:0000256" key="4">
    <source>
        <dbReference type="ARBA" id="ARBA00023139"/>
    </source>
</evidence>
<name>A0A3D9S9M8_9BACL</name>
<keyword evidence="1" id="KW-1003">Cell membrane</keyword>
<gene>
    <name evidence="8" type="ORF">A8990_11370</name>
</gene>
<dbReference type="InterPro" id="IPR006059">
    <property type="entry name" value="SBP"/>
</dbReference>
<keyword evidence="5" id="KW-0449">Lipoprotein</keyword>
<keyword evidence="3" id="KW-0472">Membrane</keyword>
<feature type="chain" id="PRO_5038427305" evidence="7">
    <location>
        <begin position="29"/>
        <end position="459"/>
    </location>
</feature>
<sequence length="459" mass="49929">MRGNQILKKSVALLSTAVLMTAMLSACGSDNNANESSNSTNASTTNNGKAATNDSTDNASTTNAADSSTDAAPADDVKGKVVFAINRTDLVETKLKEYSEQFHTKYPNATLEFEAIKDYDQTIKIRMASNELPDILLIPGTVKNSDLPTFFSPLDDLGLNDQIYFKDNRSQDGKLYAISSGSAAMGVTYNKKAFAEAGITDVPKTLDEFLADCEKLKAKGIVPMATNFKDKWPLYGWDQEAFLVAGDAALHNTMATQDAPFAVDGPHFKVFSILKTMVDKGYTEKDLMSTNWEGSKKDVATGKTAMYLLGNWVVNQVIDNGAAADDIGFFPMPIDNTGEAKAVLASDYFIGISKKSENQAAAKAALKWFTEESGFDDFSGFIPVLKSKQPALKQLADFMAMNPKTIEMQAENDDYLAIANKMQFDTSAFAQDAVMGDDIKSVFDSYNKKWADARKAVSK</sequence>
<proteinExistence type="predicted"/>
<keyword evidence="2 7" id="KW-0732">Signal</keyword>
<protein>
    <submittedName>
        <fullName evidence="8">ABC-type glycerol-3-phosphate transport system substrate-binding protein</fullName>
    </submittedName>
</protein>
<evidence type="ECO:0000256" key="1">
    <source>
        <dbReference type="ARBA" id="ARBA00022475"/>
    </source>
</evidence>
<dbReference type="PROSITE" id="PS51257">
    <property type="entry name" value="PROKAR_LIPOPROTEIN"/>
    <property type="match status" value="1"/>
</dbReference>
<reference evidence="8 9" key="1">
    <citation type="submission" date="2018-08" db="EMBL/GenBank/DDBJ databases">
        <title>Genomic Encyclopedia of Type Strains, Phase III (KMG-III): the genomes of soil and plant-associated and newly described type strains.</title>
        <authorList>
            <person name="Whitman W."/>
        </authorList>
    </citation>
    <scope>NUCLEOTIDE SEQUENCE [LARGE SCALE GENOMIC DNA]</scope>
    <source>
        <strain evidence="8 9">CGMCC 1.10966</strain>
    </source>
</reference>
<evidence type="ECO:0000256" key="2">
    <source>
        <dbReference type="ARBA" id="ARBA00022729"/>
    </source>
</evidence>
<dbReference type="AlphaFoldDB" id="A0A3D9S9M8"/>
<accession>A0A3D9S9M8</accession>
<feature type="region of interest" description="Disordered" evidence="6">
    <location>
        <begin position="31"/>
        <end position="73"/>
    </location>
</feature>
<evidence type="ECO:0000256" key="3">
    <source>
        <dbReference type="ARBA" id="ARBA00023136"/>
    </source>
</evidence>
<dbReference type="PANTHER" id="PTHR43649">
    <property type="entry name" value="ARABINOSE-BINDING PROTEIN-RELATED"/>
    <property type="match status" value="1"/>
</dbReference>
<dbReference type="InterPro" id="IPR050490">
    <property type="entry name" value="Bact_solute-bd_prot1"/>
</dbReference>
<dbReference type="Proteomes" id="UP000256304">
    <property type="component" value="Unassembled WGS sequence"/>
</dbReference>
<dbReference type="PANTHER" id="PTHR43649:SF33">
    <property type="entry name" value="POLYGALACTURONAN_RHAMNOGALACTURONAN-BINDING PROTEIN YTCQ"/>
    <property type="match status" value="1"/>
</dbReference>
<evidence type="ECO:0000256" key="5">
    <source>
        <dbReference type="ARBA" id="ARBA00023288"/>
    </source>
</evidence>
<keyword evidence="9" id="KW-1185">Reference proteome</keyword>